<evidence type="ECO:0000259" key="11">
    <source>
        <dbReference type="PROSITE" id="PS50989"/>
    </source>
</evidence>
<dbReference type="EC" id="2.1.3.15" evidence="2"/>
<dbReference type="AlphaFoldDB" id="A0A382C8G6"/>
<keyword evidence="7" id="KW-0067">ATP-binding</keyword>
<dbReference type="Gene3D" id="3.90.226.10">
    <property type="entry name" value="2-enoyl-CoA Hydratase, Chain A, domain 1"/>
    <property type="match status" value="1"/>
</dbReference>
<dbReference type="UniPathway" id="UPA00655">
    <property type="reaction ID" value="UER00711"/>
</dbReference>
<evidence type="ECO:0000313" key="12">
    <source>
        <dbReference type="EMBL" id="SVB22159.1"/>
    </source>
</evidence>
<dbReference type="PANTHER" id="PTHR42853:SF3">
    <property type="entry name" value="ACETYL-COENZYME A CARBOXYLASE CARBOXYL TRANSFERASE SUBUNIT ALPHA, CHLOROPLASTIC"/>
    <property type="match status" value="1"/>
</dbReference>
<keyword evidence="4" id="KW-0808">Transferase</keyword>
<comment type="catalytic activity">
    <reaction evidence="10">
        <text>N(6)-carboxybiotinyl-L-lysyl-[protein] + acetyl-CoA = N(6)-biotinyl-L-lysyl-[protein] + malonyl-CoA</text>
        <dbReference type="Rhea" id="RHEA:54728"/>
        <dbReference type="Rhea" id="RHEA-COMP:10505"/>
        <dbReference type="Rhea" id="RHEA-COMP:10506"/>
        <dbReference type="ChEBI" id="CHEBI:57288"/>
        <dbReference type="ChEBI" id="CHEBI:57384"/>
        <dbReference type="ChEBI" id="CHEBI:83144"/>
        <dbReference type="ChEBI" id="CHEBI:83145"/>
        <dbReference type="EC" id="2.1.3.15"/>
    </reaction>
</comment>
<evidence type="ECO:0000256" key="8">
    <source>
        <dbReference type="ARBA" id="ARBA00023098"/>
    </source>
</evidence>
<proteinExistence type="predicted"/>
<dbReference type="GO" id="GO:0009317">
    <property type="term" value="C:acetyl-CoA carboxylase complex"/>
    <property type="evidence" value="ECO:0007669"/>
    <property type="project" value="InterPro"/>
</dbReference>
<organism evidence="12">
    <name type="scientific">marine metagenome</name>
    <dbReference type="NCBI Taxonomy" id="408172"/>
    <lineage>
        <taxon>unclassified sequences</taxon>
        <taxon>metagenomes</taxon>
        <taxon>ecological metagenomes</taxon>
    </lineage>
</organism>
<reference evidence="12" key="1">
    <citation type="submission" date="2018-05" db="EMBL/GenBank/DDBJ databases">
        <authorList>
            <person name="Lanie J.A."/>
            <person name="Ng W.-L."/>
            <person name="Kazmierczak K.M."/>
            <person name="Andrzejewski T.M."/>
            <person name="Davidsen T.M."/>
            <person name="Wayne K.J."/>
            <person name="Tettelin H."/>
            <person name="Glass J.I."/>
            <person name="Rusch D."/>
            <person name="Podicherti R."/>
            <person name="Tsui H.-C.T."/>
            <person name="Winkler M.E."/>
        </authorList>
    </citation>
    <scope>NUCLEOTIDE SEQUENCE</scope>
</reference>
<keyword evidence="6" id="KW-0276">Fatty acid metabolism</keyword>
<evidence type="ECO:0000256" key="9">
    <source>
        <dbReference type="ARBA" id="ARBA00023160"/>
    </source>
</evidence>
<dbReference type="PANTHER" id="PTHR42853">
    <property type="entry name" value="ACETYL-COENZYME A CARBOXYLASE CARBOXYL TRANSFERASE SUBUNIT ALPHA"/>
    <property type="match status" value="1"/>
</dbReference>
<dbReference type="InterPro" id="IPR001095">
    <property type="entry name" value="Acetyl_CoA_COase_a_su"/>
</dbReference>
<dbReference type="PRINTS" id="PR01069">
    <property type="entry name" value="ACCCTRFRASEA"/>
</dbReference>
<accession>A0A382C8G6</accession>
<dbReference type="GO" id="GO:0016743">
    <property type="term" value="F:carboxyl- or carbamoyltransferase activity"/>
    <property type="evidence" value="ECO:0007669"/>
    <property type="project" value="InterPro"/>
</dbReference>
<evidence type="ECO:0000256" key="7">
    <source>
        <dbReference type="ARBA" id="ARBA00022840"/>
    </source>
</evidence>
<feature type="non-terminal residue" evidence="12">
    <location>
        <position position="1"/>
    </location>
</feature>
<dbReference type="EMBL" id="UINC01033224">
    <property type="protein sequence ID" value="SVB22159.1"/>
    <property type="molecule type" value="Genomic_DNA"/>
</dbReference>
<gene>
    <name evidence="12" type="ORF">METZ01_LOCUS175013</name>
</gene>
<dbReference type="InterPro" id="IPR029045">
    <property type="entry name" value="ClpP/crotonase-like_dom_sf"/>
</dbReference>
<dbReference type="PROSITE" id="PS50989">
    <property type="entry name" value="COA_CT_CTER"/>
    <property type="match status" value="1"/>
</dbReference>
<dbReference type="GO" id="GO:0003989">
    <property type="term" value="F:acetyl-CoA carboxylase activity"/>
    <property type="evidence" value="ECO:0007669"/>
    <property type="project" value="InterPro"/>
</dbReference>
<dbReference type="SUPFAM" id="SSF52096">
    <property type="entry name" value="ClpP/crotonase"/>
    <property type="match status" value="1"/>
</dbReference>
<sequence>VSVILDLLQKEFTLNRTNKMGEISVDNPKKLAWHSVQLARHTSRPTSLDYMARMLDNFVEIHGDKQYSDDPAISCGIGQLGGQTIVVIGQNRSQDQVSGEVLRILPEGFRKCQRAVRIAKKFNLPIISLIDTPGANTSLEAENRGLAHSIATTMSLFADQKAPTIAVVIGEGGSGGALSLGIADRVIMLENAIFSAISPEEAANLIYRDKGRANEAAESLKLTAADCKALGIVDVIVSEPDGGAHTDHHESSRLLKRALLQQLFEVQNNSTRKRLRERYKKFKDIGEYSSYFRSSVTRELNLLQHSITDRIKGIRRT</sequence>
<evidence type="ECO:0000256" key="3">
    <source>
        <dbReference type="ARBA" id="ARBA00022516"/>
    </source>
</evidence>
<evidence type="ECO:0000256" key="5">
    <source>
        <dbReference type="ARBA" id="ARBA00022741"/>
    </source>
</evidence>
<dbReference type="Pfam" id="PF03255">
    <property type="entry name" value="ACCA"/>
    <property type="match status" value="1"/>
</dbReference>
<evidence type="ECO:0000256" key="10">
    <source>
        <dbReference type="ARBA" id="ARBA00049152"/>
    </source>
</evidence>
<dbReference type="GO" id="GO:2001295">
    <property type="term" value="P:malonyl-CoA biosynthetic process"/>
    <property type="evidence" value="ECO:0007669"/>
    <property type="project" value="UniProtKB-UniPathway"/>
</dbReference>
<evidence type="ECO:0000256" key="4">
    <source>
        <dbReference type="ARBA" id="ARBA00022679"/>
    </source>
</evidence>
<keyword evidence="3" id="KW-0444">Lipid biosynthesis</keyword>
<evidence type="ECO:0000256" key="6">
    <source>
        <dbReference type="ARBA" id="ARBA00022832"/>
    </source>
</evidence>
<comment type="pathway">
    <text evidence="1">Lipid metabolism; malonyl-CoA biosynthesis; malonyl-CoA from acetyl-CoA: step 1/1.</text>
</comment>
<protein>
    <recommendedName>
        <fullName evidence="2">acetyl-CoA carboxytransferase</fullName>
        <ecNumber evidence="2">2.1.3.15</ecNumber>
    </recommendedName>
</protein>
<dbReference type="GO" id="GO:0005524">
    <property type="term" value="F:ATP binding"/>
    <property type="evidence" value="ECO:0007669"/>
    <property type="project" value="UniProtKB-KW"/>
</dbReference>
<keyword evidence="9" id="KW-0275">Fatty acid biosynthesis</keyword>
<evidence type="ECO:0000256" key="2">
    <source>
        <dbReference type="ARBA" id="ARBA00011883"/>
    </source>
</evidence>
<feature type="domain" description="CoA carboxyltransferase C-terminal" evidence="11">
    <location>
        <begin position="24"/>
        <end position="265"/>
    </location>
</feature>
<name>A0A382C8G6_9ZZZZ</name>
<evidence type="ECO:0000256" key="1">
    <source>
        <dbReference type="ARBA" id="ARBA00004956"/>
    </source>
</evidence>
<dbReference type="GO" id="GO:0006633">
    <property type="term" value="P:fatty acid biosynthetic process"/>
    <property type="evidence" value="ECO:0007669"/>
    <property type="project" value="UniProtKB-KW"/>
</dbReference>
<keyword evidence="5" id="KW-0547">Nucleotide-binding</keyword>
<keyword evidence="8" id="KW-0443">Lipid metabolism</keyword>
<dbReference type="InterPro" id="IPR011763">
    <property type="entry name" value="COA_CT_C"/>
</dbReference>